<gene>
    <name evidence="1" type="ORF">QBL07_19485</name>
</gene>
<dbReference type="SUPFAM" id="SSF47413">
    <property type="entry name" value="lambda repressor-like DNA-binding domains"/>
    <property type="match status" value="1"/>
</dbReference>
<proteinExistence type="predicted"/>
<dbReference type="EMBL" id="JARUXG010000015">
    <property type="protein sequence ID" value="MDG6783004.1"/>
    <property type="molecule type" value="Genomic_DNA"/>
</dbReference>
<dbReference type="RefSeq" id="WP_269554808.1">
    <property type="nucleotide sequence ID" value="NZ_CP178555.1"/>
</dbReference>
<protein>
    <recommendedName>
        <fullName evidence="2">Helix-turn-helix transcriptional regulator</fullName>
    </recommendedName>
</protein>
<dbReference type="Gene3D" id="1.10.260.40">
    <property type="entry name" value="lambda repressor-like DNA-binding domains"/>
    <property type="match status" value="1"/>
</dbReference>
<reference evidence="1" key="1">
    <citation type="submission" date="2023-04" db="EMBL/GenBank/DDBJ databases">
        <title>Characterization and analysis of the complete genome of Gordonia rubripertincta 112, the degrader of aromatic and aliphatic compounds.</title>
        <authorList>
            <person name="Frantsuzova E."/>
            <person name="Bogun A."/>
            <person name="Delegan Y."/>
        </authorList>
    </citation>
    <scope>NUCLEOTIDE SEQUENCE</scope>
    <source>
        <strain evidence="1">112</strain>
        <plasmid evidence="1">p1517_part_1</plasmid>
    </source>
</reference>
<keyword evidence="1" id="KW-0614">Plasmid</keyword>
<geneLocation type="plasmid" evidence="1">
    <name>p1517_part_1</name>
</geneLocation>
<sequence>MANNQRFGRLVEARRRELGMSQSAVREAGGPSALTVRRLEHGDIAQPDFVTFGKLDQALQWMPGSAGRAFQGGEPTPISEDDGPTATATAAAREESGHHRARPAQPVTAFEHGIVLRTDALAELTRNGRALDALPDNLADDVQAGISELRYTIDRLTRAWIIRLAESFRREGNLADLVIALDDHLRSNPSQGTTEDIDDLRYLRWLAGYYQNPSDEERERYERRFSGSQ</sequence>
<dbReference type="GO" id="GO:0003677">
    <property type="term" value="F:DNA binding"/>
    <property type="evidence" value="ECO:0007669"/>
    <property type="project" value="InterPro"/>
</dbReference>
<name>A0AAW6RIF0_GORRU</name>
<accession>A0AAW6RIF0</accession>
<dbReference type="InterPro" id="IPR010982">
    <property type="entry name" value="Lambda_DNA-bd_dom_sf"/>
</dbReference>
<evidence type="ECO:0000313" key="1">
    <source>
        <dbReference type="EMBL" id="MDG6783004.1"/>
    </source>
</evidence>
<organism evidence="1">
    <name type="scientific">Gordonia rubripertincta</name>
    <name type="common">Rhodococcus corallinus</name>
    <dbReference type="NCBI Taxonomy" id="36822"/>
    <lineage>
        <taxon>Bacteria</taxon>
        <taxon>Bacillati</taxon>
        <taxon>Actinomycetota</taxon>
        <taxon>Actinomycetes</taxon>
        <taxon>Mycobacteriales</taxon>
        <taxon>Gordoniaceae</taxon>
        <taxon>Gordonia</taxon>
    </lineage>
</organism>
<evidence type="ECO:0008006" key="2">
    <source>
        <dbReference type="Google" id="ProtNLM"/>
    </source>
</evidence>
<comment type="caution">
    <text evidence="1">The sequence shown here is derived from an EMBL/GenBank/DDBJ whole genome shotgun (WGS) entry which is preliminary data.</text>
</comment>
<dbReference type="AlphaFoldDB" id="A0AAW6RIF0"/>